<dbReference type="AlphaFoldDB" id="A0A1I5VRR5"/>
<keyword evidence="2" id="KW-1185">Reference proteome</keyword>
<dbReference type="Proteomes" id="UP000183769">
    <property type="component" value="Unassembled WGS sequence"/>
</dbReference>
<gene>
    <name evidence="1" type="ORF">SAMN05216277_11944</name>
</gene>
<accession>A0A1I5VRR5</accession>
<evidence type="ECO:0000313" key="1">
    <source>
        <dbReference type="EMBL" id="SFQ10130.1"/>
    </source>
</evidence>
<dbReference type="EMBL" id="FOXI01000019">
    <property type="protein sequence ID" value="SFQ10130.1"/>
    <property type="molecule type" value="Genomic_DNA"/>
</dbReference>
<proteinExistence type="predicted"/>
<name>A0A1I5VRR5_9EURY</name>
<reference evidence="2" key="1">
    <citation type="submission" date="2016-10" db="EMBL/GenBank/DDBJ databases">
        <authorList>
            <person name="Varghese N."/>
            <person name="Submissions S."/>
        </authorList>
    </citation>
    <scope>NUCLEOTIDE SEQUENCE [LARGE SCALE GENOMIC DNA]</scope>
    <source>
        <strain evidence="2">CGMCC 1.10329</strain>
    </source>
</reference>
<sequence length="211" mass="22825">MNTTRSASLLLAAVLTIGVVGAAPATVAAQDDSGVLGDFLDDTDEDGIDWSAAAMATLDKTRWWASNFDPLSDTDEDREKALADRADLQQAFNTHNESIEDYTNARFGGNESAWNVIETTHVRDDGNATQYLVADVSNDSFQNARMVNTTDLPVDKSVTLSGYASDAAHDELDLFVEESVAEDRDVTVAYTTRLAAEYSGYVEPPEGLTND</sequence>
<organism evidence="1 2">
    <name type="scientific">Halolamina pelagica</name>
    <dbReference type="NCBI Taxonomy" id="699431"/>
    <lineage>
        <taxon>Archaea</taxon>
        <taxon>Methanobacteriati</taxon>
        <taxon>Methanobacteriota</taxon>
        <taxon>Stenosarchaea group</taxon>
        <taxon>Halobacteria</taxon>
        <taxon>Halobacteriales</taxon>
        <taxon>Haloferacaceae</taxon>
    </lineage>
</organism>
<evidence type="ECO:0000313" key="2">
    <source>
        <dbReference type="Proteomes" id="UP000183769"/>
    </source>
</evidence>
<dbReference type="RefSeq" id="WP_143077005.1">
    <property type="nucleotide sequence ID" value="NZ_FOXI01000019.1"/>
</dbReference>
<protein>
    <submittedName>
        <fullName evidence="1">Uncharacterized protein</fullName>
    </submittedName>
</protein>